<dbReference type="SUPFAM" id="SSF52980">
    <property type="entry name" value="Restriction endonuclease-like"/>
    <property type="match status" value="1"/>
</dbReference>
<dbReference type="GO" id="GO:0015666">
    <property type="term" value="F:restriction endodeoxyribonuclease activity"/>
    <property type="evidence" value="ECO:0007669"/>
    <property type="project" value="TreeGrafter"/>
</dbReference>
<evidence type="ECO:0000259" key="1">
    <source>
        <dbReference type="Pfam" id="PF04471"/>
    </source>
</evidence>
<proteinExistence type="predicted"/>
<dbReference type="GO" id="GO:0003677">
    <property type="term" value="F:DNA binding"/>
    <property type="evidence" value="ECO:0007669"/>
    <property type="project" value="InterPro"/>
</dbReference>
<protein>
    <submittedName>
        <fullName evidence="2">Restriction endonuclease</fullName>
    </submittedName>
</protein>
<dbReference type="RefSeq" id="WP_197453938.1">
    <property type="nucleotide sequence ID" value="NZ_CP036271.1"/>
</dbReference>
<name>A0A517SC09_9PLAN</name>
<accession>A0A517SC09</accession>
<dbReference type="Pfam" id="PF04471">
    <property type="entry name" value="Mrr_cat"/>
    <property type="match status" value="1"/>
</dbReference>
<dbReference type="Proteomes" id="UP000315700">
    <property type="component" value="Chromosome"/>
</dbReference>
<keyword evidence="2" id="KW-0255">Endonuclease</keyword>
<dbReference type="InParanoid" id="A0A517SC09"/>
<gene>
    <name evidence="2" type="ORF">Pan44_16850</name>
</gene>
<dbReference type="InterPro" id="IPR052906">
    <property type="entry name" value="Type_IV_Methyl-Rstrct_Enzyme"/>
</dbReference>
<dbReference type="KEGG" id="ccos:Pan44_16850"/>
<reference evidence="2 3" key="1">
    <citation type="submission" date="2019-02" db="EMBL/GenBank/DDBJ databases">
        <title>Deep-cultivation of Planctomycetes and their phenomic and genomic characterization uncovers novel biology.</title>
        <authorList>
            <person name="Wiegand S."/>
            <person name="Jogler M."/>
            <person name="Boedeker C."/>
            <person name="Pinto D."/>
            <person name="Vollmers J."/>
            <person name="Rivas-Marin E."/>
            <person name="Kohn T."/>
            <person name="Peeters S.H."/>
            <person name="Heuer A."/>
            <person name="Rast P."/>
            <person name="Oberbeckmann S."/>
            <person name="Bunk B."/>
            <person name="Jeske O."/>
            <person name="Meyerdierks A."/>
            <person name="Storesund J.E."/>
            <person name="Kallscheuer N."/>
            <person name="Luecker S."/>
            <person name="Lage O.M."/>
            <person name="Pohl T."/>
            <person name="Merkel B.J."/>
            <person name="Hornburger P."/>
            <person name="Mueller R.-W."/>
            <person name="Bruemmer F."/>
            <person name="Labrenz M."/>
            <person name="Spormann A.M."/>
            <person name="Op den Camp H."/>
            <person name="Overmann J."/>
            <person name="Amann R."/>
            <person name="Jetten M.S.M."/>
            <person name="Mascher T."/>
            <person name="Medema M.H."/>
            <person name="Devos D.P."/>
            <person name="Kaster A.-K."/>
            <person name="Ovreas L."/>
            <person name="Rohde M."/>
            <person name="Galperin M.Y."/>
            <person name="Jogler C."/>
        </authorList>
    </citation>
    <scope>NUCLEOTIDE SEQUENCE [LARGE SCALE GENOMIC DNA]</scope>
    <source>
        <strain evidence="2 3">Pan44</strain>
    </source>
</reference>
<keyword evidence="2" id="KW-0540">Nuclease</keyword>
<feature type="domain" description="Restriction endonuclease type IV Mrr" evidence="1">
    <location>
        <begin position="59"/>
        <end position="176"/>
    </location>
</feature>
<dbReference type="GO" id="GO:0009307">
    <property type="term" value="P:DNA restriction-modification system"/>
    <property type="evidence" value="ECO:0007669"/>
    <property type="project" value="InterPro"/>
</dbReference>
<evidence type="ECO:0000313" key="3">
    <source>
        <dbReference type="Proteomes" id="UP000315700"/>
    </source>
</evidence>
<dbReference type="InterPro" id="IPR011856">
    <property type="entry name" value="tRNA_endonuc-like_dom_sf"/>
</dbReference>
<dbReference type="PANTHER" id="PTHR30015">
    <property type="entry name" value="MRR RESTRICTION SYSTEM PROTEIN"/>
    <property type="match status" value="1"/>
</dbReference>
<keyword evidence="2" id="KW-0378">Hydrolase</keyword>
<dbReference type="Gene3D" id="3.40.1350.10">
    <property type="match status" value="1"/>
</dbReference>
<dbReference type="InterPro" id="IPR007560">
    <property type="entry name" value="Restrct_endonuc_IV_Mrr"/>
</dbReference>
<keyword evidence="3" id="KW-1185">Reference proteome</keyword>
<dbReference type="InterPro" id="IPR011335">
    <property type="entry name" value="Restrct_endonuc-II-like"/>
</dbReference>
<sequence>MMSLGFSVEEDSDEAALVADTERLLAEYIREQESLIQVHHIALTQKVIRDLQIDPKLIYSLSPDTFEVLVCDRLSKMDFEVRRTGNVNQKDGGIDIVFWKDGPVPILGAAQAKHHRTREATTRAPEIRDFQGALGDEFQVGIVVTNTGFSADAKWFAEHRSTILRLRDGDELQRWIRDDFTRGLQQFDAQRTIELCPGVSIDVPWFK</sequence>
<evidence type="ECO:0000313" key="2">
    <source>
        <dbReference type="EMBL" id="QDT53662.1"/>
    </source>
</evidence>
<dbReference type="PANTHER" id="PTHR30015:SF7">
    <property type="entry name" value="TYPE IV METHYL-DIRECTED RESTRICTION ENZYME ECOKMRR"/>
    <property type="match status" value="1"/>
</dbReference>
<organism evidence="2 3">
    <name type="scientific">Caulifigura coniformis</name>
    <dbReference type="NCBI Taxonomy" id="2527983"/>
    <lineage>
        <taxon>Bacteria</taxon>
        <taxon>Pseudomonadati</taxon>
        <taxon>Planctomycetota</taxon>
        <taxon>Planctomycetia</taxon>
        <taxon>Planctomycetales</taxon>
        <taxon>Planctomycetaceae</taxon>
        <taxon>Caulifigura</taxon>
    </lineage>
</organism>
<dbReference type="EMBL" id="CP036271">
    <property type="protein sequence ID" value="QDT53662.1"/>
    <property type="molecule type" value="Genomic_DNA"/>
</dbReference>
<dbReference type="AlphaFoldDB" id="A0A517SC09"/>